<keyword evidence="1" id="KW-0808">Transferase</keyword>
<evidence type="ECO:0000259" key="3">
    <source>
        <dbReference type="Pfam" id="PF13439"/>
    </source>
</evidence>
<reference evidence="4 5" key="1">
    <citation type="journal article" date="2015" name="Genome Announc.">
        <title>Genomes of Geoalkalibacter ferrihydriticus Z-0531T and Geoalkalibacter subterraneus Red1T, Two Haloalkaliphilic Metal-Reducing Deltaproteobacteria.</title>
        <authorList>
            <person name="Badalamenti J.P."/>
            <person name="Krajmalnik-Brown R."/>
            <person name="Torres C.I."/>
            <person name="Bond D.R."/>
        </authorList>
    </citation>
    <scope>NUCLEOTIDE SEQUENCE [LARGE SCALE GENOMIC DNA]</scope>
    <source>
        <strain evidence="4 5">Red1</strain>
    </source>
</reference>
<accession>A0A0B5FGS5</accession>
<dbReference type="EMBL" id="CP010311">
    <property type="protein sequence ID" value="AJF06508.1"/>
    <property type="molecule type" value="Genomic_DNA"/>
</dbReference>
<evidence type="ECO:0000256" key="1">
    <source>
        <dbReference type="ARBA" id="ARBA00022679"/>
    </source>
</evidence>
<feature type="domain" description="Glycosyl transferase family 1" evidence="2">
    <location>
        <begin position="190"/>
        <end position="354"/>
    </location>
</feature>
<dbReference type="HOGENOM" id="CLU_009583_27_0_7"/>
<dbReference type="RefSeq" id="WP_040200147.1">
    <property type="nucleotide sequence ID" value="NZ_CP010311.1"/>
</dbReference>
<dbReference type="KEGG" id="gsb:GSUB_08060"/>
<feature type="domain" description="Glycosyltransferase subfamily 4-like N-terminal" evidence="3">
    <location>
        <begin position="59"/>
        <end position="173"/>
    </location>
</feature>
<dbReference type="Pfam" id="PF13439">
    <property type="entry name" value="Glyco_transf_4"/>
    <property type="match status" value="1"/>
</dbReference>
<evidence type="ECO:0000313" key="4">
    <source>
        <dbReference type="EMBL" id="AJF06508.1"/>
    </source>
</evidence>
<dbReference type="InterPro" id="IPR001296">
    <property type="entry name" value="Glyco_trans_1"/>
</dbReference>
<gene>
    <name evidence="4" type="ORF">GSUB_08060</name>
</gene>
<dbReference type="PANTHER" id="PTHR46401">
    <property type="entry name" value="GLYCOSYLTRANSFERASE WBBK-RELATED"/>
    <property type="match status" value="1"/>
</dbReference>
<keyword evidence="5" id="KW-1185">Reference proteome</keyword>
<dbReference type="Pfam" id="PF00534">
    <property type="entry name" value="Glycos_transf_1"/>
    <property type="match status" value="1"/>
</dbReference>
<dbReference type="OrthoDB" id="9767517at2"/>
<dbReference type="GO" id="GO:0009103">
    <property type="term" value="P:lipopolysaccharide biosynthetic process"/>
    <property type="evidence" value="ECO:0007669"/>
    <property type="project" value="TreeGrafter"/>
</dbReference>
<dbReference type="STRING" id="483547.GSUB_08060"/>
<protein>
    <recommendedName>
        <fullName evidence="6">Glycosyl transferase family 1</fullName>
    </recommendedName>
</protein>
<name>A0A0B5FGS5_9BACT</name>
<dbReference type="Proteomes" id="UP000035036">
    <property type="component" value="Chromosome"/>
</dbReference>
<dbReference type="Gene3D" id="3.40.50.2000">
    <property type="entry name" value="Glycogen Phosphorylase B"/>
    <property type="match status" value="2"/>
</dbReference>
<dbReference type="SUPFAM" id="SSF53756">
    <property type="entry name" value="UDP-Glycosyltransferase/glycogen phosphorylase"/>
    <property type="match status" value="1"/>
</dbReference>
<sequence>MRQRTRITIGVDARTVFCPERRGTGKNLVDLYPRIAELRPDWQFVMYYEQEGFADPFSGIANISKKRIRMKGARWNLWENLRLPLAARSDKVDLLHCPAQSMPRLKLIPIIATIHDIIPLRFDAGGGGNAFKKSERVIRNSLLRSDAVLTVSHFSKSDMSDYFRVNGENIHVLTWAPDSQLCIATTGEIEQVRKKYGINKPYLFTFGATDPRKNTFRVIEAFARMKQNDVDGQLVISGIRDDRSAVYRQKAIAFGVEDDVVFCGFAPDSEIPALLCGAEGLVFASLYEGFGLPLIDAMACNTPALASNVTSLPEVAGDAVLYCDPLSVDSIACGMTEIMTCEKTRARLREQGAKKVKEYTWERTAKTVLNVFEKVLEVHS</sequence>
<dbReference type="InterPro" id="IPR028098">
    <property type="entry name" value="Glyco_trans_4-like_N"/>
</dbReference>
<dbReference type="AlphaFoldDB" id="A0A0B5FGS5"/>
<evidence type="ECO:0000313" key="5">
    <source>
        <dbReference type="Proteomes" id="UP000035036"/>
    </source>
</evidence>
<dbReference type="GO" id="GO:0016757">
    <property type="term" value="F:glycosyltransferase activity"/>
    <property type="evidence" value="ECO:0007669"/>
    <property type="project" value="InterPro"/>
</dbReference>
<organism evidence="4 5">
    <name type="scientific">Geoalkalibacter subterraneus</name>
    <dbReference type="NCBI Taxonomy" id="483547"/>
    <lineage>
        <taxon>Bacteria</taxon>
        <taxon>Pseudomonadati</taxon>
        <taxon>Thermodesulfobacteriota</taxon>
        <taxon>Desulfuromonadia</taxon>
        <taxon>Desulfuromonadales</taxon>
        <taxon>Geoalkalibacteraceae</taxon>
        <taxon>Geoalkalibacter</taxon>
    </lineage>
</organism>
<dbReference type="PANTHER" id="PTHR46401:SF2">
    <property type="entry name" value="GLYCOSYLTRANSFERASE WBBK-RELATED"/>
    <property type="match status" value="1"/>
</dbReference>
<evidence type="ECO:0000259" key="2">
    <source>
        <dbReference type="Pfam" id="PF00534"/>
    </source>
</evidence>
<dbReference type="CDD" id="cd03809">
    <property type="entry name" value="GT4_MtfB-like"/>
    <property type="match status" value="1"/>
</dbReference>
<evidence type="ECO:0008006" key="6">
    <source>
        <dbReference type="Google" id="ProtNLM"/>
    </source>
</evidence>
<proteinExistence type="predicted"/>